<organism evidence="1">
    <name type="scientific">uncultured bacterium</name>
    <name type="common">gcode 4</name>
    <dbReference type="NCBI Taxonomy" id="1234023"/>
    <lineage>
        <taxon>Bacteria</taxon>
        <taxon>environmental samples</taxon>
    </lineage>
</organism>
<accession>K2FG02</accession>
<evidence type="ECO:0000313" key="1">
    <source>
        <dbReference type="EMBL" id="EKE30076.1"/>
    </source>
</evidence>
<comment type="caution">
    <text evidence="1">The sequence shown here is derived from an EMBL/GenBank/DDBJ whole genome shotgun (WGS) entry which is preliminary data.</text>
</comment>
<sequence>MKNTNDWDIQEKNSIYSSMTTESLLEMLRTLEASSSEKRWNTTWGERTQRIWETIRLELTTRRDSAKALALKFASLAQNILDKNESLRYLEEKNNNNWSVWNDVAIGDLKSGISEIERERSSIEEMLIKLWFWTSVEVIESIKIVSETRQRVSAQLELPLQN</sequence>
<gene>
    <name evidence="1" type="ORF">ACD_2C00049G0004</name>
</gene>
<protein>
    <submittedName>
        <fullName evidence="1">Uncharacterized protein</fullName>
    </submittedName>
</protein>
<reference evidence="1" key="1">
    <citation type="journal article" date="2012" name="Science">
        <title>Fermentation, hydrogen, and sulfur metabolism in multiple uncultivated bacterial phyla.</title>
        <authorList>
            <person name="Wrighton K.C."/>
            <person name="Thomas B.C."/>
            <person name="Sharon I."/>
            <person name="Miller C.S."/>
            <person name="Castelle C.J."/>
            <person name="VerBerkmoes N.C."/>
            <person name="Wilkins M.J."/>
            <person name="Hettich R.L."/>
            <person name="Lipton M.S."/>
            <person name="Williams K.H."/>
            <person name="Long P.E."/>
            <person name="Banfield J.F."/>
        </authorList>
    </citation>
    <scope>NUCLEOTIDE SEQUENCE [LARGE SCALE GENOMIC DNA]</scope>
</reference>
<dbReference type="EMBL" id="AMFJ01000049">
    <property type="protein sequence ID" value="EKE30076.1"/>
    <property type="molecule type" value="Genomic_DNA"/>
</dbReference>
<dbReference type="AlphaFoldDB" id="K2FG02"/>
<name>K2FG02_9BACT</name>
<proteinExistence type="predicted"/>